<name>A0A4Q2UQN1_9BACT</name>
<gene>
    <name evidence="2" type="ORF">EQG79_08865</name>
</gene>
<keyword evidence="1" id="KW-0732">Signal</keyword>
<comment type="caution">
    <text evidence="2">The sequence shown here is derived from an EMBL/GenBank/DDBJ whole genome shotgun (WGS) entry which is preliminary data.</text>
</comment>
<dbReference type="RefSeq" id="WP_077921793.1">
    <property type="nucleotide sequence ID" value="NZ_SBLB01000002.1"/>
</dbReference>
<dbReference type="PROSITE" id="PS51257">
    <property type="entry name" value="PROKAR_LIPOPROTEIN"/>
    <property type="match status" value="1"/>
</dbReference>
<feature type="chain" id="PRO_5020959808" description="Lipocalin-like domain-containing protein" evidence="1">
    <location>
        <begin position="24"/>
        <end position="143"/>
    </location>
</feature>
<dbReference type="AlphaFoldDB" id="A0A4Q2UQN1"/>
<keyword evidence="3" id="KW-1185">Reference proteome</keyword>
<evidence type="ECO:0000256" key="1">
    <source>
        <dbReference type="SAM" id="SignalP"/>
    </source>
</evidence>
<dbReference type="Proteomes" id="UP000290407">
    <property type="component" value="Unassembled WGS sequence"/>
</dbReference>
<evidence type="ECO:0000313" key="3">
    <source>
        <dbReference type="Proteomes" id="UP000290407"/>
    </source>
</evidence>
<accession>A0A4Q2UQN1</accession>
<feature type="signal peptide" evidence="1">
    <location>
        <begin position="1"/>
        <end position="23"/>
    </location>
</feature>
<dbReference type="EMBL" id="SBLB01000002">
    <property type="protein sequence ID" value="RYC69975.1"/>
    <property type="molecule type" value="Genomic_DNA"/>
</dbReference>
<reference evidence="2 3" key="1">
    <citation type="submission" date="2019-01" db="EMBL/GenBank/DDBJ databases">
        <title>Spirosoma flava sp. nov., a propanil-degrading bacterium isolated from herbicide-contaminated soil.</title>
        <authorList>
            <person name="Zhang L."/>
            <person name="Jiang J.-D."/>
        </authorList>
    </citation>
    <scope>NUCLEOTIDE SEQUENCE [LARGE SCALE GENOMIC DNA]</scope>
    <source>
        <strain evidence="2 3">TY50</strain>
    </source>
</reference>
<evidence type="ECO:0000313" key="2">
    <source>
        <dbReference type="EMBL" id="RYC69975.1"/>
    </source>
</evidence>
<sequence>MKPLLHFRLVWLALLLSATLVTACKKDNVVPQPTDLSDRVAGTYTYSELSSNGQTLPADETNLRGTVTISRQTETTVRIAFAISLRNGNPFLNDVLNDVTVRENGSAFTYEYSGQTFAQGKANQFVVNGRDTANNPFTLTATK</sequence>
<evidence type="ECO:0008006" key="4">
    <source>
        <dbReference type="Google" id="ProtNLM"/>
    </source>
</evidence>
<proteinExistence type="predicted"/>
<organism evidence="2 3">
    <name type="scientific">Spirosoma sordidisoli</name>
    <dbReference type="NCBI Taxonomy" id="2502893"/>
    <lineage>
        <taxon>Bacteria</taxon>
        <taxon>Pseudomonadati</taxon>
        <taxon>Bacteroidota</taxon>
        <taxon>Cytophagia</taxon>
        <taxon>Cytophagales</taxon>
        <taxon>Cytophagaceae</taxon>
        <taxon>Spirosoma</taxon>
    </lineage>
</organism>
<protein>
    <recommendedName>
        <fullName evidence="4">Lipocalin-like domain-containing protein</fullName>
    </recommendedName>
</protein>